<dbReference type="RefSeq" id="WP_132553908.1">
    <property type="nucleotide sequence ID" value="NZ_SMBK01000022.1"/>
</dbReference>
<comment type="caution">
    <text evidence="1">The sequence shown here is derived from an EMBL/GenBank/DDBJ whole genome shotgun (WGS) entry which is preliminary data.</text>
</comment>
<evidence type="ECO:0000313" key="2">
    <source>
        <dbReference type="Proteomes" id="UP000295507"/>
    </source>
</evidence>
<evidence type="ECO:0000313" key="1">
    <source>
        <dbReference type="EMBL" id="TCU32086.1"/>
    </source>
</evidence>
<organism evidence="1 2">
    <name type="scientific">Rhizobium azibense</name>
    <dbReference type="NCBI Taxonomy" id="1136135"/>
    <lineage>
        <taxon>Bacteria</taxon>
        <taxon>Pseudomonadati</taxon>
        <taxon>Pseudomonadota</taxon>
        <taxon>Alphaproteobacteria</taxon>
        <taxon>Hyphomicrobiales</taxon>
        <taxon>Rhizobiaceae</taxon>
        <taxon>Rhizobium/Agrobacterium group</taxon>
        <taxon>Rhizobium</taxon>
    </lineage>
</organism>
<gene>
    <name evidence="1" type="ORF">EV129_12235</name>
</gene>
<dbReference type="EMBL" id="SMBK01000022">
    <property type="protein sequence ID" value="TCU32086.1"/>
    <property type="molecule type" value="Genomic_DNA"/>
</dbReference>
<accession>A0A4R3RKZ0</accession>
<name>A0A4R3RKZ0_9HYPH</name>
<reference evidence="1 2" key="1">
    <citation type="submission" date="2019-03" db="EMBL/GenBank/DDBJ databases">
        <title>Genomic Encyclopedia of Type Strains, Phase IV (KMG-V): Genome sequencing to study the core and pangenomes of soil and plant-associated prokaryotes.</title>
        <authorList>
            <person name="Whitman W."/>
        </authorList>
    </citation>
    <scope>NUCLEOTIDE SEQUENCE [LARGE SCALE GENOMIC DNA]</scope>
    <source>
        <strain evidence="1 2">IE4868</strain>
    </source>
</reference>
<dbReference type="AlphaFoldDB" id="A0A4R3RKZ0"/>
<dbReference type="Proteomes" id="UP000295507">
    <property type="component" value="Unassembled WGS sequence"/>
</dbReference>
<protein>
    <submittedName>
        <fullName evidence="1">Uncharacterized protein</fullName>
    </submittedName>
</protein>
<sequence>MRHAEGVDHHCRLDFADQANEVKDAAFADNDLHFVDNQMLKSGENESSIISLAELAGALLKRSEL</sequence>
<proteinExistence type="predicted"/>